<feature type="non-terminal residue" evidence="1">
    <location>
        <position position="1"/>
    </location>
</feature>
<organism evidence="1 2">
    <name type="scientific">Metarhizium anisopliae BRIP 53293</name>
    <dbReference type="NCBI Taxonomy" id="1291518"/>
    <lineage>
        <taxon>Eukaryota</taxon>
        <taxon>Fungi</taxon>
        <taxon>Dikarya</taxon>
        <taxon>Ascomycota</taxon>
        <taxon>Pezizomycotina</taxon>
        <taxon>Sordariomycetes</taxon>
        <taxon>Hypocreomycetidae</taxon>
        <taxon>Hypocreales</taxon>
        <taxon>Clavicipitaceae</taxon>
        <taxon>Metarhizium</taxon>
    </lineage>
</organism>
<dbReference type="EMBL" id="KE384959">
    <property type="protein sequence ID" value="KJK73323.1"/>
    <property type="molecule type" value="Genomic_DNA"/>
</dbReference>
<dbReference type="AlphaFoldDB" id="A0A0D9NHX6"/>
<proteinExistence type="predicted"/>
<accession>A0A0D9NHX6</accession>
<keyword evidence="2" id="KW-1185">Reference proteome</keyword>
<evidence type="ECO:0000313" key="1">
    <source>
        <dbReference type="EMBL" id="KJK73323.1"/>
    </source>
</evidence>
<reference evidence="2" key="1">
    <citation type="journal article" date="2014" name="BMC Genomics">
        <title>The genome sequence of the biocontrol fungus Metarhizium anisopliae and comparative genomics of Metarhizium species.</title>
        <authorList>
            <person name="Pattemore J.A."/>
            <person name="Hane J.K."/>
            <person name="Williams A.H."/>
            <person name="Wilson B.A."/>
            <person name="Stodart B.J."/>
            <person name="Ash G.J."/>
        </authorList>
    </citation>
    <scope>NUCLEOTIDE SEQUENCE [LARGE SCALE GENOMIC DNA]</scope>
    <source>
        <strain evidence="2">BRIP 53293</strain>
    </source>
</reference>
<name>A0A0D9NHX6_METAN</name>
<gene>
    <name evidence="1" type="ORF">H634G_11527</name>
</gene>
<sequence length="84" mass="9338">QATPAFGIRAERISHLRNQEADNTHVPVSCRPEEGRLAATSPAIYLSSVLEQQLCCAKVTVLSRKHQRRSSIIIPAIDNNTWKS</sequence>
<evidence type="ECO:0000313" key="2">
    <source>
        <dbReference type="Proteomes" id="UP000054544"/>
    </source>
</evidence>
<dbReference type="Proteomes" id="UP000054544">
    <property type="component" value="Unassembled WGS sequence"/>
</dbReference>
<protein>
    <submittedName>
        <fullName evidence="1">Uncharacterized protein</fullName>
    </submittedName>
</protein>